<proteinExistence type="predicted"/>
<keyword evidence="2" id="KW-0812">Transmembrane</keyword>
<dbReference type="EMBL" id="QOVF01000004">
    <property type="protein sequence ID" value="KAA0693567.1"/>
    <property type="molecule type" value="Genomic_DNA"/>
</dbReference>
<name>A0A7V7GSE3_9GAMM</name>
<reference evidence="3 4" key="1">
    <citation type="submission" date="2018-07" db="EMBL/GenBank/DDBJ databases">
        <title>Pseudomonas laoshanensis sp. nov., isolated from soil.</title>
        <authorList>
            <person name="Sun J."/>
            <person name="Yu L."/>
            <person name="Wang M."/>
            <person name="Zhang C."/>
        </authorList>
    </citation>
    <scope>NUCLEOTIDE SEQUENCE [LARGE SCALE GENOMIC DNA]</scope>
    <source>
        <strain evidence="3 4">Y22</strain>
    </source>
</reference>
<evidence type="ECO:0000313" key="4">
    <source>
        <dbReference type="Proteomes" id="UP000463138"/>
    </source>
</evidence>
<feature type="transmembrane region" description="Helical" evidence="2">
    <location>
        <begin position="20"/>
        <end position="41"/>
    </location>
</feature>
<protein>
    <submittedName>
        <fullName evidence="3">Pilus assembly protein PilO</fullName>
    </submittedName>
</protein>
<feature type="region of interest" description="Disordered" evidence="1">
    <location>
        <begin position="52"/>
        <end position="74"/>
    </location>
</feature>
<keyword evidence="4" id="KW-1185">Reference proteome</keyword>
<keyword evidence="2" id="KW-0472">Membrane</keyword>
<gene>
    <name evidence="3" type="ORF">DT594_14375</name>
</gene>
<dbReference type="InterPro" id="IPR014717">
    <property type="entry name" value="Transl_elong_EF1B/ribsomal_bS6"/>
</dbReference>
<dbReference type="OrthoDB" id="9096701at2"/>
<organism evidence="3 4">
    <name type="scientific">Halopseudomonas laoshanensis</name>
    <dbReference type="NCBI Taxonomy" id="2268758"/>
    <lineage>
        <taxon>Bacteria</taxon>
        <taxon>Pseudomonadati</taxon>
        <taxon>Pseudomonadota</taxon>
        <taxon>Gammaproteobacteria</taxon>
        <taxon>Pseudomonadales</taxon>
        <taxon>Pseudomonadaceae</taxon>
        <taxon>Halopseudomonas</taxon>
    </lineage>
</organism>
<dbReference type="RefSeq" id="WP_149333308.1">
    <property type="nucleotide sequence ID" value="NZ_QOVF01000004.1"/>
</dbReference>
<evidence type="ECO:0000313" key="3">
    <source>
        <dbReference type="EMBL" id="KAA0693567.1"/>
    </source>
</evidence>
<comment type="caution">
    <text evidence="3">The sequence shown here is derived from an EMBL/GenBank/DDBJ whole genome shotgun (WGS) entry which is preliminary data.</text>
</comment>
<dbReference type="InterPro" id="IPR034756">
    <property type="entry name" value="T2SSM_b"/>
</dbReference>
<evidence type="ECO:0000256" key="1">
    <source>
        <dbReference type="SAM" id="MobiDB-lite"/>
    </source>
</evidence>
<sequence length="181" mass="19809">MHLSRLILLEQAQRLGWPGLLGASLMLMAAFYAGLILAPAIPELTRPADLSANTGVLDPTQPASAYPESDGGKNEVDAFREGLPGQMDATTTINRIYALASSEGITLARGEYSMGIDARTRLARYQMTLPVGGSYPQLRRFIHSVMEEIPALALEDIDLRRLDIGTTHLEGRIRLTLYLSR</sequence>
<dbReference type="AlphaFoldDB" id="A0A7V7GSE3"/>
<dbReference type="Pfam" id="PF10741">
    <property type="entry name" value="T2SSM_b"/>
    <property type="match status" value="1"/>
</dbReference>
<dbReference type="Proteomes" id="UP000463138">
    <property type="component" value="Unassembled WGS sequence"/>
</dbReference>
<evidence type="ECO:0000256" key="2">
    <source>
        <dbReference type="SAM" id="Phobius"/>
    </source>
</evidence>
<dbReference type="Gene3D" id="3.30.70.60">
    <property type="match status" value="1"/>
</dbReference>
<accession>A0A7V7GSE3</accession>
<keyword evidence="2" id="KW-1133">Transmembrane helix</keyword>